<protein>
    <submittedName>
        <fullName evidence="3">M56 family metallopeptidase</fullName>
    </submittedName>
</protein>
<keyword evidence="1" id="KW-0472">Membrane</keyword>
<dbReference type="InterPro" id="IPR008756">
    <property type="entry name" value="Peptidase_M56"/>
</dbReference>
<dbReference type="EMBL" id="JBAWKS010000002">
    <property type="protein sequence ID" value="MEI4551369.1"/>
    <property type="molecule type" value="Genomic_DNA"/>
</dbReference>
<dbReference type="Proteomes" id="UP001382455">
    <property type="component" value="Unassembled WGS sequence"/>
</dbReference>
<comment type="caution">
    <text evidence="3">The sequence shown here is derived from an EMBL/GenBank/DDBJ whole genome shotgun (WGS) entry which is preliminary data.</text>
</comment>
<evidence type="ECO:0000259" key="2">
    <source>
        <dbReference type="Pfam" id="PF05569"/>
    </source>
</evidence>
<keyword evidence="1" id="KW-0812">Transmembrane</keyword>
<evidence type="ECO:0000256" key="1">
    <source>
        <dbReference type="SAM" id="Phobius"/>
    </source>
</evidence>
<evidence type="ECO:0000313" key="3">
    <source>
        <dbReference type="EMBL" id="MEI4551369.1"/>
    </source>
</evidence>
<feature type="transmembrane region" description="Helical" evidence="1">
    <location>
        <begin position="6"/>
        <end position="23"/>
    </location>
</feature>
<sequence>MMFYLLINIGISVLVLSLLAFGNGSNKANYRLSVFALVTWCIPYPMLAKLLPADALVNPIILSQTFSTITAQQTRLNTHFIDYQQLSLMLLLSSVLLGGVIFSTRLIQQLKTHARIVNSASFSYCDTLSKQHAVPVYRAENVPSGMLLGIFNSKIVLSSSITQANQIALIVNHEKTHKVRNDNLRLLFLTLVESFLWWNPLIKKLSKQTRFYIEALCDEQCAQHYGHKAYQADFAELILHQHQSQQLTLNCTATSTKNNNIQRLKRLKEQREMTLKNKLTYTMSVTAALLLITWHTLALAAPNSANTKSEQGAFVNFDLNVTERTSNQAINTHRSQMTMWVHFNEKAAFNISDKFHFNFVVSENNDVAEVEMAILEVSDAGEEIVAQPKLIVAFDQQAKIEIDNYQVSNHAYSITFTPSRGQKPE</sequence>
<dbReference type="PANTHER" id="PTHR34978">
    <property type="entry name" value="POSSIBLE SENSOR-TRANSDUCER PROTEIN BLAR"/>
    <property type="match status" value="1"/>
</dbReference>
<feature type="domain" description="Peptidase M56" evidence="2">
    <location>
        <begin position="61"/>
        <end position="263"/>
    </location>
</feature>
<gene>
    <name evidence="3" type="ORF">WAE96_16965</name>
</gene>
<feature type="transmembrane region" description="Helical" evidence="1">
    <location>
        <begin position="30"/>
        <end position="47"/>
    </location>
</feature>
<dbReference type="CDD" id="cd07341">
    <property type="entry name" value="M56_BlaR1_MecR1_like"/>
    <property type="match status" value="1"/>
</dbReference>
<dbReference type="Pfam" id="PF05569">
    <property type="entry name" value="Peptidase_M56"/>
    <property type="match status" value="1"/>
</dbReference>
<name>A0ABU8EWK8_9GAMM</name>
<accession>A0ABU8EWK8</accession>
<evidence type="ECO:0000313" key="4">
    <source>
        <dbReference type="Proteomes" id="UP001382455"/>
    </source>
</evidence>
<organism evidence="3 4">
    <name type="scientific">Pseudoalteromonas spongiae</name>
    <dbReference type="NCBI Taxonomy" id="298657"/>
    <lineage>
        <taxon>Bacteria</taxon>
        <taxon>Pseudomonadati</taxon>
        <taxon>Pseudomonadota</taxon>
        <taxon>Gammaproteobacteria</taxon>
        <taxon>Alteromonadales</taxon>
        <taxon>Pseudoalteromonadaceae</taxon>
        <taxon>Pseudoalteromonas</taxon>
    </lineage>
</organism>
<feature type="transmembrane region" description="Helical" evidence="1">
    <location>
        <begin position="86"/>
        <end position="107"/>
    </location>
</feature>
<feature type="transmembrane region" description="Helical" evidence="1">
    <location>
        <begin position="279"/>
        <end position="301"/>
    </location>
</feature>
<dbReference type="InterPro" id="IPR052173">
    <property type="entry name" value="Beta-lactam_resp_regulator"/>
</dbReference>
<reference evidence="3 4" key="1">
    <citation type="submission" date="2023-12" db="EMBL/GenBank/DDBJ databases">
        <title>Friends and Foes: Symbiotic and Algicidal bacterial influence on Karenia brevis blooms.</title>
        <authorList>
            <person name="Fei C."/>
            <person name="Mohamed A.R."/>
            <person name="Booker A."/>
            <person name="Arshad M."/>
            <person name="Klass S."/>
            <person name="Ahn S."/>
            <person name="Gilbert P.M."/>
            <person name="Heil C.A."/>
            <person name="Martinez J.M."/>
            <person name="Amin S.A."/>
        </authorList>
    </citation>
    <scope>NUCLEOTIDE SEQUENCE [LARGE SCALE GENOMIC DNA]</scope>
    <source>
        <strain evidence="3 4">CE15</strain>
    </source>
</reference>
<keyword evidence="1" id="KW-1133">Transmembrane helix</keyword>
<dbReference type="PANTHER" id="PTHR34978:SF3">
    <property type="entry name" value="SLR0241 PROTEIN"/>
    <property type="match status" value="1"/>
</dbReference>
<proteinExistence type="predicted"/>
<keyword evidence="4" id="KW-1185">Reference proteome</keyword>
<dbReference type="RefSeq" id="WP_336436356.1">
    <property type="nucleotide sequence ID" value="NZ_JBAWKS010000002.1"/>
</dbReference>